<name>A0A932HXS7_UNCTE</name>
<reference evidence="3" key="1">
    <citation type="submission" date="2020-07" db="EMBL/GenBank/DDBJ databases">
        <title>Huge and variable diversity of episymbiotic CPR bacteria and DPANN archaea in groundwater ecosystems.</title>
        <authorList>
            <person name="He C.Y."/>
            <person name="Keren R."/>
            <person name="Whittaker M."/>
            <person name="Farag I.F."/>
            <person name="Doudna J."/>
            <person name="Cate J.H.D."/>
            <person name="Banfield J.F."/>
        </authorList>
    </citation>
    <scope>NUCLEOTIDE SEQUENCE</scope>
    <source>
        <strain evidence="3">NC_groundwater_763_Ag_S-0.2um_68_21</strain>
    </source>
</reference>
<organism evidence="3 4">
    <name type="scientific">Tectimicrobiota bacterium</name>
    <dbReference type="NCBI Taxonomy" id="2528274"/>
    <lineage>
        <taxon>Bacteria</taxon>
        <taxon>Pseudomonadati</taxon>
        <taxon>Nitrospinota/Tectimicrobiota group</taxon>
        <taxon>Candidatus Tectimicrobiota</taxon>
    </lineage>
</organism>
<dbReference type="EMBL" id="JACPUR010000002">
    <property type="protein sequence ID" value="MBI3126378.1"/>
    <property type="molecule type" value="Genomic_DNA"/>
</dbReference>
<evidence type="ECO:0000256" key="1">
    <source>
        <dbReference type="SAM" id="Coils"/>
    </source>
</evidence>
<evidence type="ECO:0000313" key="4">
    <source>
        <dbReference type="Proteomes" id="UP000782312"/>
    </source>
</evidence>
<keyword evidence="1" id="KW-0175">Coiled coil</keyword>
<comment type="caution">
    <text evidence="3">The sequence shown here is derived from an EMBL/GenBank/DDBJ whole genome shotgun (WGS) entry which is preliminary data.</text>
</comment>
<evidence type="ECO:0000256" key="2">
    <source>
        <dbReference type="SAM" id="MobiDB-lite"/>
    </source>
</evidence>
<protein>
    <submittedName>
        <fullName evidence="3">Uncharacterized protein</fullName>
    </submittedName>
</protein>
<proteinExistence type="predicted"/>
<evidence type="ECO:0000313" key="3">
    <source>
        <dbReference type="EMBL" id="MBI3126378.1"/>
    </source>
</evidence>
<sequence length="120" mass="13036">MSTLTKAKELLTEIDSQINSLSRELKTMRAQRSDAARMVKRLGSVDGGGRRGPKAGGRRGPRGKRTNWNQVLASMSGTFSLNDLSKASGKSKLTVSQAVQKMKKEKKIAATAKRGVYKKA</sequence>
<feature type="compositionally biased region" description="Basic residues" evidence="2">
    <location>
        <begin position="51"/>
        <end position="65"/>
    </location>
</feature>
<dbReference type="AlphaFoldDB" id="A0A932HXS7"/>
<gene>
    <name evidence="3" type="ORF">HYZ11_02095</name>
</gene>
<accession>A0A932HXS7</accession>
<dbReference type="Proteomes" id="UP000782312">
    <property type="component" value="Unassembled WGS sequence"/>
</dbReference>
<feature type="region of interest" description="Disordered" evidence="2">
    <location>
        <begin position="40"/>
        <end position="66"/>
    </location>
</feature>
<feature type="coiled-coil region" evidence="1">
    <location>
        <begin position="4"/>
        <end position="38"/>
    </location>
</feature>